<organism evidence="2 3">
    <name type="scientific">Mycobacterium tuberculosis</name>
    <dbReference type="NCBI Taxonomy" id="1773"/>
    <lineage>
        <taxon>Bacteria</taxon>
        <taxon>Bacillati</taxon>
        <taxon>Actinomycetota</taxon>
        <taxon>Actinomycetes</taxon>
        <taxon>Mycobacteriales</taxon>
        <taxon>Mycobacteriaceae</taxon>
        <taxon>Mycobacterium</taxon>
        <taxon>Mycobacterium tuberculosis complex</taxon>
    </lineage>
</organism>
<dbReference type="EMBL" id="CNGE01000328">
    <property type="protein sequence ID" value="CKS49899.1"/>
    <property type="molecule type" value="Genomic_DNA"/>
</dbReference>
<feature type="compositionally biased region" description="Basic and acidic residues" evidence="1">
    <location>
        <begin position="1"/>
        <end position="20"/>
    </location>
</feature>
<accession>A0A655A7X3</accession>
<feature type="region of interest" description="Disordered" evidence="1">
    <location>
        <begin position="133"/>
        <end position="152"/>
    </location>
</feature>
<reference evidence="2 3" key="1">
    <citation type="submission" date="2015-03" db="EMBL/GenBank/DDBJ databases">
        <authorList>
            <consortium name="Pathogen Informatics"/>
        </authorList>
    </citation>
    <scope>NUCLEOTIDE SEQUENCE [LARGE SCALE GENOMIC DNA]</scope>
    <source>
        <strain evidence="2 3">Bir 172</strain>
    </source>
</reference>
<evidence type="ECO:0000256" key="1">
    <source>
        <dbReference type="SAM" id="MobiDB-lite"/>
    </source>
</evidence>
<evidence type="ECO:0000313" key="2">
    <source>
        <dbReference type="EMBL" id="CKS49899.1"/>
    </source>
</evidence>
<feature type="region of interest" description="Disordered" evidence="1">
    <location>
        <begin position="174"/>
        <end position="239"/>
    </location>
</feature>
<sequence length="425" mass="45613">MGLHVRDPAGRDHHSPDPRRWGPQGRAGAHLVVARNGGGRPGTGGSAGPHRGAGRRPSDLGGRLRVRQVRADHVGHQRHRLPRPAALGRGGRLPGGPHRRAAYGGQLCRFGIGSGGAAGGIRARRRVADRVSAVTQGRSQTPRPGVHDRPLCHWWPAQNVGPADQNRSWWRTRGAGRSGHRCSGRPAGHPGRGHHGRGALGHGTGRIVGGRSAGRYDRRPFGVGAAAGGGTRSAGSRSVAHAVTRWPPAGRRGRPRAGVCGVAYRRIACRGWTGRRRHPGRRCRRDVGCAAGRGYRTRGLRRPGRRAGRVGRHRFRGQPGAATQCGHRTRRRGVPGRADDPESRRVRQLGGSLPYIRTRAARQHTASWPVGSPGAGRVGRRHGCPSGRAHRGGGPRGAGRARYLGRQTRCRSPHRGHRADPTRSW</sequence>
<gene>
    <name evidence="2" type="ORF">ERS027646_01968</name>
</gene>
<feature type="compositionally biased region" description="Basic residues" evidence="1">
    <location>
        <begin position="378"/>
        <end position="393"/>
    </location>
</feature>
<dbReference type="Proteomes" id="UP000048948">
    <property type="component" value="Unassembled WGS sequence"/>
</dbReference>
<feature type="compositionally biased region" description="Gly residues" evidence="1">
    <location>
        <begin position="198"/>
        <end position="212"/>
    </location>
</feature>
<dbReference type="AlphaFoldDB" id="A0A655A7X3"/>
<proteinExistence type="predicted"/>
<feature type="region of interest" description="Disordered" evidence="1">
    <location>
        <begin position="296"/>
        <end position="344"/>
    </location>
</feature>
<feature type="compositionally biased region" description="Basic residues" evidence="1">
    <location>
        <begin position="296"/>
        <end position="316"/>
    </location>
</feature>
<name>A0A655A7X3_MYCTX</name>
<protein>
    <submittedName>
        <fullName evidence="2">Uncharacterized protein</fullName>
    </submittedName>
</protein>
<feature type="compositionally biased region" description="Basic residues" evidence="1">
    <location>
        <begin position="408"/>
        <end position="417"/>
    </location>
</feature>
<evidence type="ECO:0000313" key="3">
    <source>
        <dbReference type="Proteomes" id="UP000048948"/>
    </source>
</evidence>
<feature type="compositionally biased region" description="Gly residues" evidence="1">
    <location>
        <begin position="36"/>
        <end position="47"/>
    </location>
</feature>
<feature type="region of interest" description="Disordered" evidence="1">
    <location>
        <begin position="361"/>
        <end position="425"/>
    </location>
</feature>
<feature type="region of interest" description="Disordered" evidence="1">
    <location>
        <begin position="1"/>
        <end position="94"/>
    </location>
</feature>